<sequence length="67" mass="7650">ILWETLYADSILCKTMIINLSLALRSLRTVRNLWLELGKALRTSYGPLLDNNDYGTLGNFSNPMYDP</sequence>
<keyword evidence="2" id="KW-1185">Reference proteome</keyword>
<reference evidence="1" key="1">
    <citation type="submission" date="2021-04" db="EMBL/GenBank/DDBJ databases">
        <authorList>
            <consortium name="Wellcome Sanger Institute Data Sharing"/>
        </authorList>
    </citation>
    <scope>NUCLEOTIDE SEQUENCE [LARGE SCALE GENOMIC DNA]</scope>
</reference>
<protein>
    <submittedName>
        <fullName evidence="1">Uncharacterized protein</fullName>
    </submittedName>
</protein>
<dbReference type="AlphaFoldDB" id="A0A7N6BDM7"/>
<name>A0A7N6BDM7_ANATE</name>
<reference evidence="1" key="2">
    <citation type="submission" date="2025-08" db="UniProtKB">
        <authorList>
            <consortium name="Ensembl"/>
        </authorList>
    </citation>
    <scope>IDENTIFICATION</scope>
</reference>
<evidence type="ECO:0000313" key="1">
    <source>
        <dbReference type="Ensembl" id="ENSATEP00000062253.1"/>
    </source>
</evidence>
<reference evidence="1" key="3">
    <citation type="submission" date="2025-09" db="UniProtKB">
        <authorList>
            <consortium name="Ensembl"/>
        </authorList>
    </citation>
    <scope>IDENTIFICATION</scope>
</reference>
<dbReference type="InParanoid" id="A0A7N6BDM7"/>
<dbReference type="OrthoDB" id="8963138at2759"/>
<dbReference type="Proteomes" id="UP000265040">
    <property type="component" value="Chromosome 22"/>
</dbReference>
<evidence type="ECO:0000313" key="2">
    <source>
        <dbReference type="Proteomes" id="UP000265040"/>
    </source>
</evidence>
<dbReference type="Ensembl" id="ENSATET00000070010.1">
    <property type="protein sequence ID" value="ENSATEP00000062253.1"/>
    <property type="gene ID" value="ENSATEG00000028501.1"/>
</dbReference>
<organism evidence="1 2">
    <name type="scientific">Anabas testudineus</name>
    <name type="common">Climbing perch</name>
    <name type="synonym">Anthias testudineus</name>
    <dbReference type="NCBI Taxonomy" id="64144"/>
    <lineage>
        <taxon>Eukaryota</taxon>
        <taxon>Metazoa</taxon>
        <taxon>Chordata</taxon>
        <taxon>Craniata</taxon>
        <taxon>Vertebrata</taxon>
        <taxon>Euteleostomi</taxon>
        <taxon>Actinopterygii</taxon>
        <taxon>Neopterygii</taxon>
        <taxon>Teleostei</taxon>
        <taxon>Neoteleostei</taxon>
        <taxon>Acanthomorphata</taxon>
        <taxon>Anabantaria</taxon>
        <taxon>Anabantiformes</taxon>
        <taxon>Anabantoidei</taxon>
        <taxon>Anabantidae</taxon>
        <taxon>Anabas</taxon>
    </lineage>
</organism>
<accession>A0A7N6BDM7</accession>
<dbReference type="GeneTree" id="ENSGT00940000179605"/>
<proteinExistence type="predicted"/>